<protein>
    <submittedName>
        <fullName evidence="1">DUF4296 domain-containing protein</fullName>
    </submittedName>
</protein>
<name>A0A413T390_9BACT</name>
<evidence type="ECO:0000313" key="2">
    <source>
        <dbReference type="Proteomes" id="UP000283855"/>
    </source>
</evidence>
<dbReference type="EMBL" id="QSFT01000005">
    <property type="protein sequence ID" value="RHA77773.1"/>
    <property type="molecule type" value="Genomic_DNA"/>
</dbReference>
<comment type="caution">
    <text evidence="1">The sequence shown here is derived from an EMBL/GenBank/DDBJ whole genome shotgun (WGS) entry which is preliminary data.</text>
</comment>
<accession>A0A413T390</accession>
<sequence length="305" mass="34687">MKSIRKGGISMLLLLGLAGCGKEIPSDIIQPSEMESLLYDYHLATTMGNDLPYGETYKKEAYLDYVFDKHHVTEAEFDSSMVWYTRHTYHLVTIYENVQKRFEEDEKHLRMRMSKVSGQVAVSLSGDSVDIWQDQPICWLSSGTWTNKLVFDLKADTSFKPKDALVFEAGFLFMPQHNPSAKAVIGLNFYFENDSVMGKTQVVTASGPQRLYFKPDSAFQFKNVSGFVYYTDDQKHPEASLLLHDIRLMRYHDKNNEIQSPEEKPGLQADSLAADSSRMAVRVDTLRTTRPVRGTAARNKAGQTR</sequence>
<organism evidence="1 2">
    <name type="scientific">Phocaeicola coprophilus</name>
    <dbReference type="NCBI Taxonomy" id="387090"/>
    <lineage>
        <taxon>Bacteria</taxon>
        <taxon>Pseudomonadati</taxon>
        <taxon>Bacteroidota</taxon>
        <taxon>Bacteroidia</taxon>
        <taxon>Bacteroidales</taxon>
        <taxon>Bacteroidaceae</taxon>
        <taxon>Phocaeicola</taxon>
    </lineage>
</organism>
<dbReference type="InterPro" id="IPR025381">
    <property type="entry name" value="DUF4296"/>
</dbReference>
<evidence type="ECO:0000313" key="1">
    <source>
        <dbReference type="EMBL" id="RHA77773.1"/>
    </source>
</evidence>
<dbReference type="Proteomes" id="UP000283855">
    <property type="component" value="Unassembled WGS sequence"/>
</dbReference>
<proteinExistence type="predicted"/>
<dbReference type="PROSITE" id="PS51257">
    <property type="entry name" value="PROKAR_LIPOPROTEIN"/>
    <property type="match status" value="1"/>
</dbReference>
<dbReference type="Pfam" id="PF14129">
    <property type="entry name" value="DUF4296"/>
    <property type="match status" value="1"/>
</dbReference>
<gene>
    <name evidence="1" type="ORF">DW921_03500</name>
</gene>
<dbReference type="AlphaFoldDB" id="A0A413T390"/>
<reference evidence="1 2" key="1">
    <citation type="submission" date="2018-08" db="EMBL/GenBank/DDBJ databases">
        <title>A genome reference for cultivated species of the human gut microbiota.</title>
        <authorList>
            <person name="Zou Y."/>
            <person name="Xue W."/>
            <person name="Luo G."/>
        </authorList>
    </citation>
    <scope>NUCLEOTIDE SEQUENCE [LARGE SCALE GENOMIC DNA]</scope>
    <source>
        <strain evidence="1 2">AM42-38</strain>
    </source>
</reference>